<dbReference type="Proteomes" id="UP000216024">
    <property type="component" value="Unassembled WGS sequence"/>
</dbReference>
<dbReference type="CDD" id="cd06325">
    <property type="entry name" value="PBP1_ABC_unchar_transporter"/>
    <property type="match status" value="1"/>
</dbReference>
<name>A0A267MCL4_9FIRM</name>
<dbReference type="Gene3D" id="3.40.50.2300">
    <property type="match status" value="2"/>
</dbReference>
<reference evidence="1 2" key="1">
    <citation type="submission" date="2017-06" db="EMBL/GenBank/DDBJ databases">
        <title>Draft genome sequence of anaerobic fermentative bacterium Anaeromicrobium sediminis DY2726D isolated from West Pacific Ocean sediments.</title>
        <authorList>
            <person name="Zeng X."/>
        </authorList>
    </citation>
    <scope>NUCLEOTIDE SEQUENCE [LARGE SCALE GENOMIC DNA]</scope>
    <source>
        <strain evidence="1 2">DY2726D</strain>
    </source>
</reference>
<gene>
    <name evidence="1" type="ORF">CCE28_19520</name>
</gene>
<proteinExistence type="predicted"/>
<dbReference type="InterPro" id="IPR007487">
    <property type="entry name" value="ABC_transpt-TYRBP-like"/>
</dbReference>
<dbReference type="OrthoDB" id="9776955at2"/>
<protein>
    <submittedName>
        <fullName evidence="1">ABC transporter substrate-binding protein</fullName>
    </submittedName>
</protein>
<dbReference type="PANTHER" id="PTHR35271:SF1">
    <property type="entry name" value="ABC TRANSPORTER, SUBSTRATE-BINDING LIPOPROTEIN"/>
    <property type="match status" value="1"/>
</dbReference>
<organism evidence="1 2">
    <name type="scientific">Anaeromicrobium sediminis</name>
    <dbReference type="NCBI Taxonomy" id="1478221"/>
    <lineage>
        <taxon>Bacteria</taxon>
        <taxon>Bacillati</taxon>
        <taxon>Bacillota</taxon>
        <taxon>Clostridia</taxon>
        <taxon>Peptostreptococcales</taxon>
        <taxon>Thermotaleaceae</taxon>
        <taxon>Anaeromicrobium</taxon>
    </lineage>
</organism>
<dbReference type="AlphaFoldDB" id="A0A267MCL4"/>
<evidence type="ECO:0000313" key="2">
    <source>
        <dbReference type="Proteomes" id="UP000216024"/>
    </source>
</evidence>
<dbReference type="PANTHER" id="PTHR35271">
    <property type="entry name" value="ABC TRANSPORTER, SUBSTRATE-BINDING LIPOPROTEIN-RELATED"/>
    <property type="match status" value="1"/>
</dbReference>
<dbReference type="InterPro" id="IPR028082">
    <property type="entry name" value="Peripla_BP_I"/>
</dbReference>
<comment type="caution">
    <text evidence="1">The sequence shown here is derived from an EMBL/GenBank/DDBJ whole genome shotgun (WGS) entry which is preliminary data.</text>
</comment>
<dbReference type="EMBL" id="NIBG01000028">
    <property type="protein sequence ID" value="PAB57122.1"/>
    <property type="molecule type" value="Genomic_DNA"/>
</dbReference>
<dbReference type="Pfam" id="PF04392">
    <property type="entry name" value="ABC_sub_bind"/>
    <property type="match status" value="1"/>
</dbReference>
<keyword evidence="2" id="KW-1185">Reference proteome</keyword>
<dbReference type="RefSeq" id="WP_095135548.1">
    <property type="nucleotide sequence ID" value="NZ_NIBG01000028.1"/>
</dbReference>
<evidence type="ECO:0000313" key="1">
    <source>
        <dbReference type="EMBL" id="PAB57122.1"/>
    </source>
</evidence>
<dbReference type="PROSITE" id="PS51257">
    <property type="entry name" value="PROKAR_LIPOPROTEIN"/>
    <property type="match status" value="1"/>
</dbReference>
<dbReference type="SUPFAM" id="SSF53822">
    <property type="entry name" value="Periplasmic binding protein-like I"/>
    <property type="match status" value="1"/>
</dbReference>
<sequence length="331" mass="35352">MVVKNLKIIGILLIGLLILGGCGAKTEVETASESKVFKIGVTQIVEHPALDGAREGFVAAFEEAGLTDKIDIEVQNAQGDIPTTQTIAQNFVSSKKDMILAIATPSAQSAFNVTKDIPIVITAVTDPVSAGLAESLESSNTNVTGTSDMTPIKRQFELLKELVPEAKKVGVIFNTSEANSEVQVKMAEELSKEFNVELVKVGITNVNEISQSLESIIKDIDALYVPTDNMVASAMPLVAEKCIENMVPVIGAEKAHVEGGALATEGIDYFKLGFETGKIAIEVMNGKKPSEISIATLKDTQLVINEDTAKKLNLNINEDLLKRAELIKGGK</sequence>
<accession>A0A267MCL4</accession>